<accession>A0A8T2R1M5</accession>
<dbReference type="EMBL" id="CM035435">
    <property type="protein sequence ID" value="KAH7289840.1"/>
    <property type="molecule type" value="Genomic_DNA"/>
</dbReference>
<dbReference type="OMA" id="FAATRIV"/>
<organism evidence="1 2">
    <name type="scientific">Ceratopteris richardii</name>
    <name type="common">Triangle waterfern</name>
    <dbReference type="NCBI Taxonomy" id="49495"/>
    <lineage>
        <taxon>Eukaryota</taxon>
        <taxon>Viridiplantae</taxon>
        <taxon>Streptophyta</taxon>
        <taxon>Embryophyta</taxon>
        <taxon>Tracheophyta</taxon>
        <taxon>Polypodiopsida</taxon>
        <taxon>Polypodiidae</taxon>
        <taxon>Polypodiales</taxon>
        <taxon>Pteridineae</taxon>
        <taxon>Pteridaceae</taxon>
        <taxon>Parkerioideae</taxon>
        <taxon>Ceratopteris</taxon>
    </lineage>
</organism>
<dbReference type="AlphaFoldDB" id="A0A8T2R1M5"/>
<name>A0A8T2R1M5_CERRI</name>
<protein>
    <submittedName>
        <fullName evidence="1">Uncharacterized protein</fullName>
    </submittedName>
</protein>
<keyword evidence="2" id="KW-1185">Reference proteome</keyword>
<proteinExistence type="predicted"/>
<evidence type="ECO:0000313" key="2">
    <source>
        <dbReference type="Proteomes" id="UP000825935"/>
    </source>
</evidence>
<sequence>MAFAATRIVEIVKKTTGGLVWKQWAMNRTRRANVKKRARRVAQVEAIMRACEGPPPPTAMSQAAAKKVEEIGASHSSMVEGASAA</sequence>
<dbReference type="Proteomes" id="UP000825935">
    <property type="component" value="Chromosome 30"/>
</dbReference>
<reference evidence="1" key="1">
    <citation type="submission" date="2021-08" db="EMBL/GenBank/DDBJ databases">
        <title>WGS assembly of Ceratopteris richardii.</title>
        <authorList>
            <person name="Marchant D.B."/>
            <person name="Chen G."/>
            <person name="Jenkins J."/>
            <person name="Shu S."/>
            <person name="Leebens-Mack J."/>
            <person name="Grimwood J."/>
            <person name="Schmutz J."/>
            <person name="Soltis P."/>
            <person name="Soltis D."/>
            <person name="Chen Z.-H."/>
        </authorList>
    </citation>
    <scope>NUCLEOTIDE SEQUENCE</scope>
    <source>
        <strain evidence="1">Whitten #5841</strain>
        <tissue evidence="1">Leaf</tissue>
    </source>
</reference>
<gene>
    <name evidence="1" type="ORF">KP509_30G020700</name>
</gene>
<comment type="caution">
    <text evidence="1">The sequence shown here is derived from an EMBL/GenBank/DDBJ whole genome shotgun (WGS) entry which is preliminary data.</text>
</comment>
<dbReference type="PANTHER" id="PTHR37703:SF2">
    <property type="entry name" value="RWP-RK DOMAIN-CONTAINING PROTEIN"/>
    <property type="match status" value="1"/>
</dbReference>
<dbReference type="PANTHER" id="PTHR37703">
    <property type="entry name" value="RIBOSOMAL PROTEIN L31-RELATED"/>
    <property type="match status" value="1"/>
</dbReference>
<dbReference type="OrthoDB" id="2332379at2759"/>
<evidence type="ECO:0000313" key="1">
    <source>
        <dbReference type="EMBL" id="KAH7289840.1"/>
    </source>
</evidence>